<dbReference type="EMBL" id="JBHTJS010000010">
    <property type="protein sequence ID" value="MFD1007280.1"/>
    <property type="molecule type" value="Genomic_DNA"/>
</dbReference>
<protein>
    <submittedName>
        <fullName evidence="7">O-antigen ligase family protein</fullName>
    </submittedName>
</protein>
<feature type="transmembrane region" description="Helical" evidence="5">
    <location>
        <begin position="30"/>
        <end position="48"/>
    </location>
</feature>
<dbReference type="GO" id="GO:0016874">
    <property type="term" value="F:ligase activity"/>
    <property type="evidence" value="ECO:0007669"/>
    <property type="project" value="UniProtKB-KW"/>
</dbReference>
<proteinExistence type="predicted"/>
<feature type="transmembrane region" description="Helical" evidence="5">
    <location>
        <begin position="213"/>
        <end position="231"/>
    </location>
</feature>
<organism evidence="7 8">
    <name type="scientific">Oceanisphaera ostreae</name>
    <dbReference type="NCBI Taxonomy" id="914151"/>
    <lineage>
        <taxon>Bacteria</taxon>
        <taxon>Pseudomonadati</taxon>
        <taxon>Pseudomonadota</taxon>
        <taxon>Gammaproteobacteria</taxon>
        <taxon>Aeromonadales</taxon>
        <taxon>Aeromonadaceae</taxon>
        <taxon>Oceanisphaera</taxon>
    </lineage>
</organism>
<evidence type="ECO:0000313" key="8">
    <source>
        <dbReference type="Proteomes" id="UP001597048"/>
    </source>
</evidence>
<feature type="domain" description="O-antigen ligase-related" evidence="6">
    <location>
        <begin position="197"/>
        <end position="301"/>
    </location>
</feature>
<reference evidence="8" key="1">
    <citation type="journal article" date="2019" name="Int. J. Syst. Evol. Microbiol.">
        <title>The Global Catalogue of Microorganisms (GCM) 10K type strain sequencing project: providing services to taxonomists for standard genome sequencing and annotation.</title>
        <authorList>
            <consortium name="The Broad Institute Genomics Platform"/>
            <consortium name="The Broad Institute Genome Sequencing Center for Infectious Disease"/>
            <person name="Wu L."/>
            <person name="Ma J."/>
        </authorList>
    </citation>
    <scope>NUCLEOTIDE SEQUENCE [LARGE SCALE GENOMIC DNA]</scope>
    <source>
        <strain evidence="8">CCUG 60525</strain>
    </source>
</reference>
<feature type="transmembrane region" description="Helical" evidence="5">
    <location>
        <begin position="189"/>
        <end position="207"/>
    </location>
</feature>
<keyword evidence="4 5" id="KW-0472">Membrane</keyword>
<evidence type="ECO:0000256" key="1">
    <source>
        <dbReference type="ARBA" id="ARBA00004141"/>
    </source>
</evidence>
<evidence type="ECO:0000256" key="3">
    <source>
        <dbReference type="ARBA" id="ARBA00022989"/>
    </source>
</evidence>
<sequence>MKTNILNISFILIFLGGAVSYTEQKVGLYVGYLLTLSGIFLLTIKFSLISKYKSLLIIVYGIALIIFSLIPFLITQSTVVELGSVFQSILYSFIFILLILFGWRVLLADRDVLIKLVLIIATANGIFALLMIAGLVTKLPYKDVALGRYIFGTNIRSSSGLMFNVNYYSTVQAVCFFIYLWLNSLRNHKFSLGVILIAALLFMSNFLGSSRGVALGIFGALPFVFFGFYLKSKLSIKIILAMFFCIVSLLAFYFFTSNIEFLQEASRYERGLNSRDMIWAEAYNLWLKNPWFGYGDVDTFSRLTTVDIGGGSIQSGYYSLLLRGGVVSFTLTYVFILCAIFFKVGFNSERIYDNRWELAIVVFFLINTYVRTYNVGGLGLLPISFVIALSSLLFKDELKVKLDMKITQKA</sequence>
<evidence type="ECO:0000256" key="5">
    <source>
        <dbReference type="SAM" id="Phobius"/>
    </source>
</evidence>
<feature type="transmembrane region" description="Helical" evidence="5">
    <location>
        <begin position="55"/>
        <end position="74"/>
    </location>
</feature>
<dbReference type="RefSeq" id="WP_379557206.1">
    <property type="nucleotide sequence ID" value="NZ_JBHTJS010000010.1"/>
</dbReference>
<evidence type="ECO:0000256" key="2">
    <source>
        <dbReference type="ARBA" id="ARBA00022692"/>
    </source>
</evidence>
<keyword evidence="8" id="KW-1185">Reference proteome</keyword>
<keyword evidence="3 5" id="KW-1133">Transmembrane helix</keyword>
<accession>A0ABW3KDV2</accession>
<evidence type="ECO:0000259" key="6">
    <source>
        <dbReference type="Pfam" id="PF04932"/>
    </source>
</evidence>
<comment type="subcellular location">
    <subcellularLocation>
        <location evidence="1">Membrane</location>
        <topology evidence="1">Multi-pass membrane protein</topology>
    </subcellularLocation>
</comment>
<feature type="transmembrane region" description="Helical" evidence="5">
    <location>
        <begin position="238"/>
        <end position="256"/>
    </location>
</feature>
<feature type="transmembrane region" description="Helical" evidence="5">
    <location>
        <begin position="165"/>
        <end position="182"/>
    </location>
</feature>
<feature type="transmembrane region" description="Helical" evidence="5">
    <location>
        <begin position="86"/>
        <end position="106"/>
    </location>
</feature>
<dbReference type="InterPro" id="IPR007016">
    <property type="entry name" value="O-antigen_ligase-rel_domated"/>
</dbReference>
<dbReference type="Pfam" id="PF04932">
    <property type="entry name" value="Wzy_C"/>
    <property type="match status" value="1"/>
</dbReference>
<dbReference type="Proteomes" id="UP001597048">
    <property type="component" value="Unassembled WGS sequence"/>
</dbReference>
<feature type="transmembrane region" description="Helical" evidence="5">
    <location>
        <begin position="320"/>
        <end position="342"/>
    </location>
</feature>
<feature type="transmembrane region" description="Helical" evidence="5">
    <location>
        <begin position="376"/>
        <end position="394"/>
    </location>
</feature>
<evidence type="ECO:0000256" key="4">
    <source>
        <dbReference type="ARBA" id="ARBA00023136"/>
    </source>
</evidence>
<keyword evidence="7" id="KW-0436">Ligase</keyword>
<keyword evidence="2 5" id="KW-0812">Transmembrane</keyword>
<gene>
    <name evidence="7" type="ORF">ACFQ1C_03795</name>
</gene>
<evidence type="ECO:0000313" key="7">
    <source>
        <dbReference type="EMBL" id="MFD1007280.1"/>
    </source>
</evidence>
<comment type="caution">
    <text evidence="7">The sequence shown here is derived from an EMBL/GenBank/DDBJ whole genome shotgun (WGS) entry which is preliminary data.</text>
</comment>
<name>A0ABW3KDV2_9GAMM</name>
<feature type="transmembrane region" description="Helical" evidence="5">
    <location>
        <begin position="113"/>
        <end position="136"/>
    </location>
</feature>